<gene>
    <name evidence="4" type="ORF">BDW02DRAFT_573637</name>
</gene>
<keyword evidence="5" id="KW-1185">Reference proteome</keyword>
<evidence type="ECO:0000313" key="4">
    <source>
        <dbReference type="EMBL" id="KAF1829824.1"/>
    </source>
</evidence>
<dbReference type="InterPro" id="IPR052982">
    <property type="entry name" value="SRP1/TIP1-like"/>
</dbReference>
<protein>
    <recommendedName>
        <fullName evidence="3">Yeast cell wall synthesis Kre9/Knh1-like N-terminal domain-containing protein</fullName>
    </recommendedName>
</protein>
<dbReference type="EMBL" id="ML975423">
    <property type="protein sequence ID" value="KAF1829824.1"/>
    <property type="molecule type" value="Genomic_DNA"/>
</dbReference>
<keyword evidence="1 2" id="KW-0732">Signal</keyword>
<dbReference type="OrthoDB" id="5589325at2759"/>
<dbReference type="InterPro" id="IPR018466">
    <property type="entry name" value="Kre9/Knh1-like_N"/>
</dbReference>
<organism evidence="4 5">
    <name type="scientific">Decorospora gaudefroyi</name>
    <dbReference type="NCBI Taxonomy" id="184978"/>
    <lineage>
        <taxon>Eukaryota</taxon>
        <taxon>Fungi</taxon>
        <taxon>Dikarya</taxon>
        <taxon>Ascomycota</taxon>
        <taxon>Pezizomycotina</taxon>
        <taxon>Dothideomycetes</taxon>
        <taxon>Pleosporomycetidae</taxon>
        <taxon>Pleosporales</taxon>
        <taxon>Pleosporineae</taxon>
        <taxon>Pleosporaceae</taxon>
        <taxon>Decorospora</taxon>
    </lineage>
</organism>
<reference evidence="4" key="1">
    <citation type="submission" date="2020-01" db="EMBL/GenBank/DDBJ databases">
        <authorList>
            <consortium name="DOE Joint Genome Institute"/>
            <person name="Haridas S."/>
            <person name="Albert R."/>
            <person name="Binder M."/>
            <person name="Bloem J."/>
            <person name="Labutti K."/>
            <person name="Salamov A."/>
            <person name="Andreopoulos B."/>
            <person name="Baker S.E."/>
            <person name="Barry K."/>
            <person name="Bills G."/>
            <person name="Bluhm B.H."/>
            <person name="Cannon C."/>
            <person name="Castanera R."/>
            <person name="Culley D.E."/>
            <person name="Daum C."/>
            <person name="Ezra D."/>
            <person name="Gonzalez J.B."/>
            <person name="Henrissat B."/>
            <person name="Kuo A."/>
            <person name="Liang C."/>
            <person name="Lipzen A."/>
            <person name="Lutzoni F."/>
            <person name="Magnuson J."/>
            <person name="Mondo S."/>
            <person name="Nolan M."/>
            <person name="Ohm R."/>
            <person name="Pangilinan J."/>
            <person name="Park H.-J."/>
            <person name="Ramirez L."/>
            <person name="Alfaro M."/>
            <person name="Sun H."/>
            <person name="Tritt A."/>
            <person name="Yoshinaga Y."/>
            <person name="Zwiers L.-H."/>
            <person name="Turgeon B.G."/>
            <person name="Goodwin S.B."/>
            <person name="Spatafora J.W."/>
            <person name="Crous P.W."/>
            <person name="Grigoriev I.V."/>
        </authorList>
    </citation>
    <scope>NUCLEOTIDE SEQUENCE</scope>
    <source>
        <strain evidence="4">P77</strain>
    </source>
</reference>
<evidence type="ECO:0000313" key="5">
    <source>
        <dbReference type="Proteomes" id="UP000800040"/>
    </source>
</evidence>
<proteinExistence type="predicted"/>
<dbReference type="AlphaFoldDB" id="A0A6A5K5T9"/>
<sequence>MRFFETILSSAALIAAVAALTIDEYPVGGVVAGETYTITYSPADDVPTTFVLRQGDSDDLDTIGTLTTTATGGTFEWTPSTDLVNEDDYALMIMRGDEVNYSALFPLTGGAEEDDEEVVSSTMSSASSAASSAVSSSASAADSSAMTTMSSSAASASITPSAGVNSTITSATLSMSATATTSKLPEISDGAANALVGKPMGAMFGAAALFAFLA</sequence>
<accession>A0A6A5K5T9</accession>
<dbReference type="Pfam" id="PF10342">
    <property type="entry name" value="Kre9_KNH"/>
    <property type="match status" value="1"/>
</dbReference>
<name>A0A6A5K5T9_9PLEO</name>
<evidence type="ECO:0000259" key="3">
    <source>
        <dbReference type="Pfam" id="PF10342"/>
    </source>
</evidence>
<evidence type="ECO:0000256" key="2">
    <source>
        <dbReference type="SAM" id="SignalP"/>
    </source>
</evidence>
<dbReference type="PANTHER" id="PTHR40633:SF1">
    <property type="entry name" value="GPI ANCHORED SERINE-THREONINE RICH PROTEIN (AFU_ORTHOLOGUE AFUA_1G03630)"/>
    <property type="match status" value="1"/>
</dbReference>
<feature type="domain" description="Yeast cell wall synthesis Kre9/Knh1-like N-terminal" evidence="3">
    <location>
        <begin position="30"/>
        <end position="106"/>
    </location>
</feature>
<evidence type="ECO:0000256" key="1">
    <source>
        <dbReference type="ARBA" id="ARBA00022729"/>
    </source>
</evidence>
<dbReference type="Proteomes" id="UP000800040">
    <property type="component" value="Unassembled WGS sequence"/>
</dbReference>
<dbReference type="PANTHER" id="PTHR40633">
    <property type="entry name" value="MATRIX PROTEIN, PUTATIVE (AFU_ORTHOLOGUE AFUA_8G05410)-RELATED"/>
    <property type="match status" value="1"/>
</dbReference>
<feature type="chain" id="PRO_5025644536" description="Yeast cell wall synthesis Kre9/Knh1-like N-terminal domain-containing protein" evidence="2">
    <location>
        <begin position="20"/>
        <end position="214"/>
    </location>
</feature>
<feature type="signal peptide" evidence="2">
    <location>
        <begin position="1"/>
        <end position="19"/>
    </location>
</feature>